<comment type="caution">
    <text evidence="2">The sequence shown here is derived from an EMBL/GenBank/DDBJ whole genome shotgun (WGS) entry which is preliminary data.</text>
</comment>
<evidence type="ECO:0000313" key="3">
    <source>
        <dbReference type="Proteomes" id="UP001172681"/>
    </source>
</evidence>
<dbReference type="AlphaFoldDB" id="A0AA38YB75"/>
<keyword evidence="1" id="KW-0460">Magnesium</keyword>
<comment type="cofactor">
    <cofactor evidence="1">
        <name>Mg(2+)</name>
        <dbReference type="ChEBI" id="CHEBI:18420"/>
    </cofactor>
</comment>
<dbReference type="Proteomes" id="UP001172681">
    <property type="component" value="Unassembled WGS sequence"/>
</dbReference>
<dbReference type="EMBL" id="JAPDRN010000009">
    <property type="protein sequence ID" value="KAJ9642627.1"/>
    <property type="molecule type" value="Genomic_DNA"/>
</dbReference>
<dbReference type="GO" id="GO:0008948">
    <property type="term" value="F:oxaloacetate decarboxylase activity"/>
    <property type="evidence" value="ECO:0007669"/>
    <property type="project" value="TreeGrafter"/>
</dbReference>
<feature type="binding site" evidence="1">
    <location>
        <position position="139"/>
    </location>
    <ligand>
        <name>Mg(2+)</name>
        <dbReference type="ChEBI" id="CHEBI:18420"/>
    </ligand>
</feature>
<evidence type="ECO:0000313" key="2">
    <source>
        <dbReference type="EMBL" id="KAJ9642627.1"/>
    </source>
</evidence>
<accession>A0AA38YB75</accession>
<dbReference type="InterPro" id="IPR036704">
    <property type="entry name" value="RraA/RraA-like_sf"/>
</dbReference>
<dbReference type="Gene3D" id="3.50.30.40">
    <property type="entry name" value="Ribonuclease E inhibitor RraA/RraA-like"/>
    <property type="match status" value="1"/>
</dbReference>
<dbReference type="Pfam" id="PF03737">
    <property type="entry name" value="RraA-like"/>
    <property type="match status" value="1"/>
</dbReference>
<keyword evidence="3" id="KW-1185">Reference proteome</keyword>
<organism evidence="2 3">
    <name type="scientific">Knufia peltigerae</name>
    <dbReference type="NCBI Taxonomy" id="1002370"/>
    <lineage>
        <taxon>Eukaryota</taxon>
        <taxon>Fungi</taxon>
        <taxon>Dikarya</taxon>
        <taxon>Ascomycota</taxon>
        <taxon>Pezizomycotina</taxon>
        <taxon>Eurotiomycetes</taxon>
        <taxon>Chaetothyriomycetidae</taxon>
        <taxon>Chaetothyriales</taxon>
        <taxon>Trichomeriaceae</taxon>
        <taxon>Knufia</taxon>
    </lineage>
</organism>
<reference evidence="2" key="1">
    <citation type="submission" date="2022-10" db="EMBL/GenBank/DDBJ databases">
        <title>Culturing micro-colonial fungi from biological soil crusts in the Mojave desert and describing Neophaeococcomyces mojavensis, and introducing the new genera and species Taxawa tesnikishii.</title>
        <authorList>
            <person name="Kurbessoian T."/>
            <person name="Stajich J.E."/>
        </authorList>
    </citation>
    <scope>NUCLEOTIDE SEQUENCE</scope>
    <source>
        <strain evidence="2">TK_35</strain>
    </source>
</reference>
<sequence length="249" mass="26691">MASSQDLSVQSICATLQRDYSACDISDALLKLNVPAAGFLVDLAPLQGLSRKPHRIVAPVSTVVLVPKSWSDASSFVPPLPQASNIPQGKNWTDCPPPGAVVLIQQPKEHISAILGDIMVTRLQKRGILGVVADGRIRDLKSCREVCEEGSFQAWSTGVSAAPPSLEAKPWAYDISLKVGDVTVNPGDILCADEEDGAVVVIPKAQLQAVYKLLPVLKRASDGVLADVQKGFSLPEAVQRHPDFYSNYK</sequence>
<dbReference type="PANTHER" id="PTHR33254:SF4">
    <property type="entry name" value="4-HYDROXY-4-METHYL-2-OXOGLUTARATE ALDOLASE 3-RELATED"/>
    <property type="match status" value="1"/>
</dbReference>
<dbReference type="CDD" id="cd16841">
    <property type="entry name" value="RraA_family"/>
    <property type="match status" value="1"/>
</dbReference>
<dbReference type="PANTHER" id="PTHR33254">
    <property type="entry name" value="4-HYDROXY-4-METHYL-2-OXOGLUTARATE ALDOLASE 3-RELATED"/>
    <property type="match status" value="1"/>
</dbReference>
<dbReference type="InterPro" id="IPR005493">
    <property type="entry name" value="RraA/RraA-like"/>
</dbReference>
<feature type="binding site" evidence="1">
    <location>
        <position position="138"/>
    </location>
    <ligand>
        <name>substrate</name>
    </ligand>
</feature>
<dbReference type="SUPFAM" id="SSF89562">
    <property type="entry name" value="RraA-like"/>
    <property type="match status" value="1"/>
</dbReference>
<name>A0AA38YB75_9EURO</name>
<protein>
    <submittedName>
        <fullName evidence="2">Uncharacterized protein</fullName>
    </submittedName>
</protein>
<proteinExistence type="predicted"/>
<gene>
    <name evidence="2" type="ORF">H2204_002275</name>
</gene>
<feature type="binding site" evidence="1">
    <location>
        <begin position="116"/>
        <end position="119"/>
    </location>
    <ligand>
        <name>substrate</name>
    </ligand>
</feature>
<evidence type="ECO:0000256" key="1">
    <source>
        <dbReference type="PIRSR" id="PIRSR605493-1"/>
    </source>
</evidence>
<keyword evidence="1" id="KW-0479">Metal-binding</keyword>
<dbReference type="GO" id="GO:0047443">
    <property type="term" value="F:4-hydroxy-4-methyl-2-oxoglutarate aldolase activity"/>
    <property type="evidence" value="ECO:0007669"/>
    <property type="project" value="TreeGrafter"/>
</dbReference>
<dbReference type="GO" id="GO:0046872">
    <property type="term" value="F:metal ion binding"/>
    <property type="evidence" value="ECO:0007669"/>
    <property type="project" value="UniProtKB-KW"/>
</dbReference>